<evidence type="ECO:0000256" key="1">
    <source>
        <dbReference type="ARBA" id="ARBA00011040"/>
    </source>
</evidence>
<comment type="caution">
    <text evidence="3">The sequence shown here is derived from an EMBL/GenBank/DDBJ whole genome shotgun (WGS) entry which is preliminary data.</text>
</comment>
<feature type="domain" description="ArsA/GET3 Anion-transporting ATPase-like" evidence="2">
    <location>
        <begin position="10"/>
        <end position="148"/>
    </location>
</feature>
<dbReference type="GO" id="GO:0005524">
    <property type="term" value="F:ATP binding"/>
    <property type="evidence" value="ECO:0007669"/>
    <property type="project" value="InterPro"/>
</dbReference>
<sequence>LKLEEQLYKHLIEATKLYLTVKSVLKKIMRREEADPLKILESWRKLAEETLAMLSSNSFKAHIVTIPEWLSIVQTERLVKELTAFKVNIGKLIVNQVALDDQARKAMHQKYLSMLKEKLGFLEIIAIPVQRYELRGLNNLLKFSMCLADVIPF</sequence>
<dbReference type="GO" id="GO:0016887">
    <property type="term" value="F:ATP hydrolysis activity"/>
    <property type="evidence" value="ECO:0007669"/>
    <property type="project" value="InterPro"/>
</dbReference>
<dbReference type="SUPFAM" id="SSF52540">
    <property type="entry name" value="P-loop containing nucleoside triphosphate hydrolases"/>
    <property type="match status" value="1"/>
</dbReference>
<dbReference type="EMBL" id="QMQV01000010">
    <property type="protein sequence ID" value="RLE50246.1"/>
    <property type="molecule type" value="Genomic_DNA"/>
</dbReference>
<comment type="similarity">
    <text evidence="1">Belongs to the arsA ATPase family.</text>
</comment>
<dbReference type="AlphaFoldDB" id="A0A497ESZ3"/>
<dbReference type="PANTHER" id="PTHR10803">
    <property type="entry name" value="ARSENICAL PUMP-DRIVING ATPASE ARSENITE-TRANSLOCATING ATPASE"/>
    <property type="match status" value="1"/>
</dbReference>
<dbReference type="Gene3D" id="3.40.50.300">
    <property type="entry name" value="P-loop containing nucleotide triphosphate hydrolases"/>
    <property type="match status" value="1"/>
</dbReference>
<protein>
    <recommendedName>
        <fullName evidence="2">ArsA/GET3 Anion-transporting ATPase-like domain-containing protein</fullName>
    </recommendedName>
</protein>
<feature type="non-terminal residue" evidence="3">
    <location>
        <position position="1"/>
    </location>
</feature>
<dbReference type="Pfam" id="PF02374">
    <property type="entry name" value="ArsA_ATPase"/>
    <property type="match status" value="1"/>
</dbReference>
<reference evidence="3 4" key="1">
    <citation type="submission" date="2018-06" db="EMBL/GenBank/DDBJ databases">
        <title>Extensive metabolic versatility and redundancy in microbially diverse, dynamic hydrothermal sediments.</title>
        <authorList>
            <person name="Dombrowski N."/>
            <person name="Teske A."/>
            <person name="Baker B.J."/>
        </authorList>
    </citation>
    <scope>NUCLEOTIDE SEQUENCE [LARGE SCALE GENOMIC DNA]</scope>
    <source>
        <strain evidence="3">B66_G16</strain>
    </source>
</reference>
<evidence type="ECO:0000313" key="3">
    <source>
        <dbReference type="EMBL" id="RLE50246.1"/>
    </source>
</evidence>
<proteinExistence type="inferred from homology"/>
<dbReference type="InterPro" id="IPR016300">
    <property type="entry name" value="ATPase_ArsA/GET3"/>
</dbReference>
<evidence type="ECO:0000313" key="4">
    <source>
        <dbReference type="Proteomes" id="UP000278475"/>
    </source>
</evidence>
<dbReference type="Proteomes" id="UP000278475">
    <property type="component" value="Unassembled WGS sequence"/>
</dbReference>
<accession>A0A497ESZ3</accession>
<dbReference type="InterPro" id="IPR025723">
    <property type="entry name" value="ArsA/GET3_ATPase-like"/>
</dbReference>
<name>A0A497ESZ3_9CREN</name>
<gene>
    <name evidence="3" type="ORF">DRJ31_02160</name>
</gene>
<dbReference type="PANTHER" id="PTHR10803:SF3">
    <property type="entry name" value="ATPASE GET3"/>
    <property type="match status" value="1"/>
</dbReference>
<organism evidence="3 4">
    <name type="scientific">Thermoproteota archaeon</name>
    <dbReference type="NCBI Taxonomy" id="2056631"/>
    <lineage>
        <taxon>Archaea</taxon>
        <taxon>Thermoproteota</taxon>
    </lineage>
</organism>
<dbReference type="InterPro" id="IPR027417">
    <property type="entry name" value="P-loop_NTPase"/>
</dbReference>
<evidence type="ECO:0000259" key="2">
    <source>
        <dbReference type="Pfam" id="PF02374"/>
    </source>
</evidence>